<feature type="region of interest" description="Disordered" evidence="1">
    <location>
        <begin position="494"/>
        <end position="532"/>
    </location>
</feature>
<dbReference type="AlphaFoldDB" id="A0A225CYA5"/>
<dbReference type="Proteomes" id="UP000214646">
    <property type="component" value="Unassembled WGS sequence"/>
</dbReference>
<protein>
    <submittedName>
        <fullName evidence="2">Uncharacterized protein</fullName>
    </submittedName>
</protein>
<dbReference type="Pfam" id="PF13481">
    <property type="entry name" value="AAA_25"/>
    <property type="match status" value="1"/>
</dbReference>
<dbReference type="EMBL" id="NIDE01000020">
    <property type="protein sequence ID" value="OWK34360.1"/>
    <property type="molecule type" value="Genomic_DNA"/>
</dbReference>
<evidence type="ECO:0000313" key="3">
    <source>
        <dbReference type="Proteomes" id="UP000214646"/>
    </source>
</evidence>
<keyword evidence="3" id="KW-1185">Reference proteome</keyword>
<name>A0A225CYA5_9BACT</name>
<reference evidence="3" key="1">
    <citation type="submission" date="2017-06" db="EMBL/GenBank/DDBJ databases">
        <title>Genome analysis of Fimbriiglobus ruber SP5, the first member of the order Planctomycetales with confirmed chitinolytic capability.</title>
        <authorList>
            <person name="Ravin N.V."/>
            <person name="Rakitin A.L."/>
            <person name="Ivanova A.A."/>
            <person name="Beletsky A.V."/>
            <person name="Kulichevskaya I.S."/>
            <person name="Mardanov A.V."/>
            <person name="Dedysh S.N."/>
        </authorList>
    </citation>
    <scope>NUCLEOTIDE SEQUENCE [LARGE SCALE GENOMIC DNA]</scope>
    <source>
        <strain evidence="3">SP5</strain>
    </source>
</reference>
<proteinExistence type="predicted"/>
<dbReference type="Gene3D" id="3.40.50.300">
    <property type="entry name" value="P-loop containing nucleotide triphosphate hydrolases"/>
    <property type="match status" value="1"/>
</dbReference>
<evidence type="ECO:0000256" key="1">
    <source>
        <dbReference type="SAM" id="MobiDB-lite"/>
    </source>
</evidence>
<organism evidence="2 3">
    <name type="scientific">Fimbriiglobus ruber</name>
    <dbReference type="NCBI Taxonomy" id="1908690"/>
    <lineage>
        <taxon>Bacteria</taxon>
        <taxon>Pseudomonadati</taxon>
        <taxon>Planctomycetota</taxon>
        <taxon>Planctomycetia</taxon>
        <taxon>Gemmatales</taxon>
        <taxon>Gemmataceae</taxon>
        <taxon>Fimbriiglobus</taxon>
    </lineage>
</organism>
<dbReference type="InterPro" id="IPR027417">
    <property type="entry name" value="P-loop_NTPase"/>
</dbReference>
<dbReference type="RefSeq" id="WP_088260665.1">
    <property type="nucleotide sequence ID" value="NZ_NIDE01000020.1"/>
</dbReference>
<comment type="caution">
    <text evidence="2">The sequence shown here is derived from an EMBL/GenBank/DDBJ whole genome shotgun (WGS) entry which is preliminary data.</text>
</comment>
<feature type="compositionally biased region" description="Low complexity" evidence="1">
    <location>
        <begin position="39"/>
        <end position="55"/>
    </location>
</feature>
<sequence>MDGFVNPNHQIPVEVWAGWVERACAINEFAAPDRPISNPSSGPTGSPSDDSPGTDFNRRGSWSETGLFDQGWAWVRQSGDDRGLITRPGKDGGVSASIGMVTSRQNGWPLFWCWSTSVPEFVAEQPYNRFAVFTALNHRGDFKAAARALADRGYGHRQPEVPIVLPSHSRNVTGSGLILTPTGEPAEPDRLFRWMSELRFRPQNDKWLWDGYLSRGGVTMLSALWKAGKSTLLSHLIRAFDGRSELFLGRPITPGRVLYVSEEHEEMWAERRDDLGIGDHVGMVCRPFKGRPSPAEWAAFLGSVVKSVDEYRFDLVVFDTISKLWPVREENDAGQVEDALMPVWNITNGGAALLMVHHNRKSGGKEFTGSRGSGGLPAFCETLIEFSRNTEDPKDCHRVLVGGGRYRETPAKLLIELTPSGYVSHGDPDDGPPIVLPPARDWKALLTSIVGTESKRFDEIQSALAESGRDGQGVRKKDLIDELNRRVEGGEYERMGLGTKGSPFRWSKVSFDSSPGVPPLGKSEEQDLEPNE</sequence>
<feature type="region of interest" description="Disordered" evidence="1">
    <location>
        <begin position="31"/>
        <end position="60"/>
    </location>
</feature>
<evidence type="ECO:0000313" key="2">
    <source>
        <dbReference type="EMBL" id="OWK34360.1"/>
    </source>
</evidence>
<dbReference type="SUPFAM" id="SSF52540">
    <property type="entry name" value="P-loop containing nucleoside triphosphate hydrolases"/>
    <property type="match status" value="1"/>
</dbReference>
<gene>
    <name evidence="2" type="ORF">FRUB_10331</name>
</gene>
<accession>A0A225CYA5</accession>